<evidence type="ECO:0000256" key="9">
    <source>
        <dbReference type="ARBA" id="ARBA00022917"/>
    </source>
</evidence>
<feature type="binding site" evidence="15">
    <location>
        <position position="384"/>
    </location>
    <ligand>
        <name>L-serine</name>
        <dbReference type="ChEBI" id="CHEBI:33384"/>
    </ligand>
</feature>
<feature type="coiled-coil region" evidence="17">
    <location>
        <begin position="65"/>
        <end position="99"/>
    </location>
</feature>
<name>A0A2S4NBE8_9FLAO</name>
<comment type="pathway">
    <text evidence="2">Aminoacyl-tRNA biosynthesis; selenocysteinyl-tRNA(Sec) biosynthesis; L-seryl-tRNA(Sec) from L-serine and tRNA(Sec): step 1/1.</text>
</comment>
<comment type="similarity">
    <text evidence="3">Belongs to the class-II aminoacyl-tRNA synthetase family. Type-1 seryl-tRNA synthetase subfamily.</text>
</comment>
<dbReference type="InterPro" id="IPR002317">
    <property type="entry name" value="Ser-tRNA-ligase_type_1"/>
</dbReference>
<sequence length="423" mass="47927">MLQIAFIRENQEKVITALAKKHFNAKAIVEEVVQLDENRRATQVELDTILAESNKLSKDIGEMMKNGEKAKAEILKEKTAQLKEKSKELSEKLDAFANNLQDKMYLLPNLPAEIVPEGKTPEENLNVFQEGEIPQLHEGALPHWELSKKYDIIDFELGVKITGAGFPVYKGKGAKLQRALITYFLDKNTEAGYQEFQVPHMVNEASGFGTGQLPDKEGQMYHVTADNLYLIPTAEVPVTNIFRDVILNENDLPICCTGYTPCFRREAGSYGAHVRGLNRLHQFDKVEIVRIEHPEKSYEALDGMVEHVKTIMRELKLPYRILRLCGGDMSFASALTYDFEVYSTAQERWLEISSVSNFETFQANRLKLRYKNKEGKTQLAHTLNGSSLALPRVLAGILENYQTPEGIVVPEVLRKYTGFDIIN</sequence>
<dbReference type="InterPro" id="IPR045864">
    <property type="entry name" value="aa-tRNA-synth_II/BPL/LPL"/>
</dbReference>
<protein>
    <recommendedName>
        <fullName evidence="11 14">Serine--tRNA ligase</fullName>
        <ecNumber evidence="4 14">6.1.1.11</ecNumber>
    </recommendedName>
</protein>
<feature type="binding site" evidence="16">
    <location>
        <begin position="264"/>
        <end position="266"/>
    </location>
    <ligand>
        <name>ATP</name>
        <dbReference type="ChEBI" id="CHEBI:30616"/>
    </ligand>
</feature>
<dbReference type="SUPFAM" id="SSF55681">
    <property type="entry name" value="Class II aaRS and biotin synthetases"/>
    <property type="match status" value="1"/>
</dbReference>
<dbReference type="GO" id="GO:0005737">
    <property type="term" value="C:cytoplasm"/>
    <property type="evidence" value="ECO:0007669"/>
    <property type="project" value="UniProtKB-SubCell"/>
</dbReference>
<dbReference type="PRINTS" id="PR00981">
    <property type="entry name" value="TRNASYNTHSER"/>
</dbReference>
<keyword evidence="7" id="KW-0547">Nucleotide-binding</keyword>
<keyword evidence="8 16" id="KW-0067">ATP-binding</keyword>
<keyword evidence="10 19" id="KW-0030">Aminoacyl-tRNA synthetase</keyword>
<evidence type="ECO:0000256" key="12">
    <source>
        <dbReference type="ARBA" id="ARBA00047929"/>
    </source>
</evidence>
<dbReference type="AlphaFoldDB" id="A0A2S4NBE8"/>
<comment type="caution">
    <text evidence="19">The sequence shown here is derived from an EMBL/GenBank/DDBJ whole genome shotgun (WGS) entry which is preliminary data.</text>
</comment>
<feature type="binding site" evidence="15">
    <location>
        <position position="287"/>
    </location>
    <ligand>
        <name>L-serine</name>
        <dbReference type="ChEBI" id="CHEBI:33384"/>
    </ligand>
</feature>
<comment type="subcellular location">
    <subcellularLocation>
        <location evidence="1">Cytoplasm</location>
    </subcellularLocation>
</comment>
<evidence type="ECO:0000256" key="4">
    <source>
        <dbReference type="ARBA" id="ARBA00012840"/>
    </source>
</evidence>
<evidence type="ECO:0000256" key="15">
    <source>
        <dbReference type="PIRSR" id="PIRSR001529-1"/>
    </source>
</evidence>
<dbReference type="Proteomes" id="UP000237056">
    <property type="component" value="Unassembled WGS sequence"/>
</dbReference>
<keyword evidence="20" id="KW-1185">Reference proteome</keyword>
<dbReference type="PANTHER" id="PTHR43697">
    <property type="entry name" value="SERYL-TRNA SYNTHETASE"/>
    <property type="match status" value="1"/>
</dbReference>
<proteinExistence type="inferred from homology"/>
<evidence type="ECO:0000259" key="18">
    <source>
        <dbReference type="PROSITE" id="PS50862"/>
    </source>
</evidence>
<dbReference type="GO" id="GO:0004828">
    <property type="term" value="F:serine-tRNA ligase activity"/>
    <property type="evidence" value="ECO:0007669"/>
    <property type="project" value="UniProtKB-UniRule"/>
</dbReference>
<evidence type="ECO:0000256" key="3">
    <source>
        <dbReference type="ARBA" id="ARBA00010728"/>
    </source>
</evidence>
<dbReference type="OrthoDB" id="9804647at2"/>
<evidence type="ECO:0000256" key="8">
    <source>
        <dbReference type="ARBA" id="ARBA00022840"/>
    </source>
</evidence>
<dbReference type="InterPro" id="IPR033729">
    <property type="entry name" value="SerRS_core"/>
</dbReference>
<dbReference type="PANTHER" id="PTHR43697:SF1">
    <property type="entry name" value="SERINE--TRNA LIGASE"/>
    <property type="match status" value="1"/>
</dbReference>
<dbReference type="InterPro" id="IPR042103">
    <property type="entry name" value="SerRS_1_N_sf"/>
</dbReference>
<dbReference type="EMBL" id="PQNY01000001">
    <property type="protein sequence ID" value="POS03028.1"/>
    <property type="molecule type" value="Genomic_DNA"/>
</dbReference>
<dbReference type="GO" id="GO:0006434">
    <property type="term" value="P:seryl-tRNA aminoacylation"/>
    <property type="evidence" value="ECO:0007669"/>
    <property type="project" value="UniProtKB-UniRule"/>
</dbReference>
<dbReference type="InterPro" id="IPR006195">
    <property type="entry name" value="aa-tRNA-synth_II"/>
</dbReference>
<dbReference type="CDD" id="cd00770">
    <property type="entry name" value="SerRS_core"/>
    <property type="match status" value="1"/>
</dbReference>
<evidence type="ECO:0000256" key="7">
    <source>
        <dbReference type="ARBA" id="ARBA00022741"/>
    </source>
</evidence>
<dbReference type="InterPro" id="IPR015866">
    <property type="entry name" value="Ser-tRNA-synth_1_N"/>
</dbReference>
<dbReference type="InterPro" id="IPR010978">
    <property type="entry name" value="tRNA-bd_arm"/>
</dbReference>
<evidence type="ECO:0000256" key="11">
    <source>
        <dbReference type="ARBA" id="ARBA00039158"/>
    </source>
</evidence>
<gene>
    <name evidence="19" type="ORF">Q361_101128</name>
</gene>
<dbReference type="Gene3D" id="1.10.287.40">
    <property type="entry name" value="Serine-tRNA synthetase, tRNA binding domain"/>
    <property type="match status" value="1"/>
</dbReference>
<comment type="catalytic activity">
    <reaction evidence="12">
        <text>tRNA(Sec) + L-serine + ATP = L-seryl-tRNA(Sec) + AMP + diphosphate + H(+)</text>
        <dbReference type="Rhea" id="RHEA:42580"/>
        <dbReference type="Rhea" id="RHEA-COMP:9742"/>
        <dbReference type="Rhea" id="RHEA-COMP:10128"/>
        <dbReference type="ChEBI" id="CHEBI:15378"/>
        <dbReference type="ChEBI" id="CHEBI:30616"/>
        <dbReference type="ChEBI" id="CHEBI:33019"/>
        <dbReference type="ChEBI" id="CHEBI:33384"/>
        <dbReference type="ChEBI" id="CHEBI:78442"/>
        <dbReference type="ChEBI" id="CHEBI:78533"/>
        <dbReference type="ChEBI" id="CHEBI:456215"/>
        <dbReference type="EC" id="6.1.1.11"/>
    </reaction>
</comment>
<evidence type="ECO:0000313" key="20">
    <source>
        <dbReference type="Proteomes" id="UP000237056"/>
    </source>
</evidence>
<dbReference type="PIRSF" id="PIRSF001529">
    <property type="entry name" value="Ser-tRNA-synth_IIa"/>
    <property type="match status" value="1"/>
</dbReference>
<evidence type="ECO:0000256" key="10">
    <source>
        <dbReference type="ARBA" id="ARBA00023146"/>
    </source>
</evidence>
<dbReference type="SUPFAM" id="SSF46589">
    <property type="entry name" value="tRNA-binding arm"/>
    <property type="match status" value="1"/>
</dbReference>
<dbReference type="PROSITE" id="PS50862">
    <property type="entry name" value="AA_TRNA_LIGASE_II"/>
    <property type="match status" value="1"/>
</dbReference>
<evidence type="ECO:0000313" key="19">
    <source>
        <dbReference type="EMBL" id="POS03028.1"/>
    </source>
</evidence>
<dbReference type="GO" id="GO:0005524">
    <property type="term" value="F:ATP binding"/>
    <property type="evidence" value="ECO:0007669"/>
    <property type="project" value="UniProtKB-KW"/>
</dbReference>
<evidence type="ECO:0000256" key="17">
    <source>
        <dbReference type="SAM" id="Coils"/>
    </source>
</evidence>
<dbReference type="RefSeq" id="WP_103724774.1">
    <property type="nucleotide sequence ID" value="NZ_PQNY01000001.1"/>
</dbReference>
<evidence type="ECO:0000256" key="13">
    <source>
        <dbReference type="ARBA" id="ARBA00048823"/>
    </source>
</evidence>
<dbReference type="Gene3D" id="3.30.930.10">
    <property type="entry name" value="Bira Bifunctional Protein, Domain 2"/>
    <property type="match status" value="1"/>
</dbReference>
<accession>A0A2S4NBE8</accession>
<feature type="domain" description="Aminoacyl-transfer RNA synthetases class-II family profile" evidence="18">
    <location>
        <begin position="175"/>
        <end position="410"/>
    </location>
</feature>
<evidence type="ECO:0000256" key="16">
    <source>
        <dbReference type="PIRSR" id="PIRSR001529-2"/>
    </source>
</evidence>
<keyword evidence="9" id="KW-0648">Protein biosynthesis</keyword>
<dbReference type="Pfam" id="PF00587">
    <property type="entry name" value="tRNA-synt_2b"/>
    <property type="match status" value="1"/>
</dbReference>
<evidence type="ECO:0000256" key="5">
    <source>
        <dbReference type="ARBA" id="ARBA00022490"/>
    </source>
</evidence>
<evidence type="ECO:0000256" key="6">
    <source>
        <dbReference type="ARBA" id="ARBA00022598"/>
    </source>
</evidence>
<keyword evidence="17" id="KW-0175">Coiled coil</keyword>
<reference evidence="19 20" key="1">
    <citation type="submission" date="2018-01" db="EMBL/GenBank/DDBJ databases">
        <title>Genomic Encyclopedia of Type Strains, Phase I: the one thousand microbial genomes (KMG-I) project.</title>
        <authorList>
            <person name="Goeker M."/>
        </authorList>
    </citation>
    <scope>NUCLEOTIDE SEQUENCE [LARGE SCALE GENOMIC DNA]</scope>
    <source>
        <strain evidence="19 20">DSM 17960</strain>
    </source>
</reference>
<dbReference type="EC" id="6.1.1.11" evidence="4 14"/>
<evidence type="ECO:0000256" key="1">
    <source>
        <dbReference type="ARBA" id="ARBA00004496"/>
    </source>
</evidence>
<feature type="binding site" evidence="15">
    <location>
        <position position="233"/>
    </location>
    <ligand>
        <name>L-serine</name>
        <dbReference type="ChEBI" id="CHEBI:33384"/>
    </ligand>
</feature>
<feature type="binding site" evidence="16">
    <location>
        <begin position="351"/>
        <end position="354"/>
    </location>
    <ligand>
        <name>ATP</name>
        <dbReference type="ChEBI" id="CHEBI:30616"/>
    </ligand>
</feature>
<dbReference type="Pfam" id="PF02403">
    <property type="entry name" value="Seryl_tRNA_N"/>
    <property type="match status" value="1"/>
</dbReference>
<evidence type="ECO:0000256" key="2">
    <source>
        <dbReference type="ARBA" id="ARBA00005045"/>
    </source>
</evidence>
<keyword evidence="5" id="KW-0963">Cytoplasm</keyword>
<comment type="catalytic activity">
    <reaction evidence="13">
        <text>tRNA(Ser) + L-serine + ATP = L-seryl-tRNA(Ser) + AMP + diphosphate + H(+)</text>
        <dbReference type="Rhea" id="RHEA:12292"/>
        <dbReference type="Rhea" id="RHEA-COMP:9669"/>
        <dbReference type="Rhea" id="RHEA-COMP:9703"/>
        <dbReference type="ChEBI" id="CHEBI:15378"/>
        <dbReference type="ChEBI" id="CHEBI:30616"/>
        <dbReference type="ChEBI" id="CHEBI:33019"/>
        <dbReference type="ChEBI" id="CHEBI:33384"/>
        <dbReference type="ChEBI" id="CHEBI:78442"/>
        <dbReference type="ChEBI" id="CHEBI:78533"/>
        <dbReference type="ChEBI" id="CHEBI:456215"/>
        <dbReference type="EC" id="6.1.1.11"/>
    </reaction>
</comment>
<evidence type="ECO:0000256" key="14">
    <source>
        <dbReference type="NCBIfam" id="TIGR00414"/>
    </source>
</evidence>
<feature type="binding site" evidence="15">
    <location>
        <position position="264"/>
    </location>
    <ligand>
        <name>L-serine</name>
        <dbReference type="ChEBI" id="CHEBI:33384"/>
    </ligand>
</feature>
<keyword evidence="6" id="KW-0436">Ligase</keyword>
<dbReference type="NCBIfam" id="TIGR00414">
    <property type="entry name" value="serS"/>
    <property type="match status" value="1"/>
</dbReference>
<organism evidence="19 20">
    <name type="scientific">Flavobacterium croceum DSM 17960</name>
    <dbReference type="NCBI Taxonomy" id="1121886"/>
    <lineage>
        <taxon>Bacteria</taxon>
        <taxon>Pseudomonadati</taxon>
        <taxon>Bacteroidota</taxon>
        <taxon>Flavobacteriia</taxon>
        <taxon>Flavobacteriales</taxon>
        <taxon>Flavobacteriaceae</taxon>
        <taxon>Flavobacterium</taxon>
    </lineage>
</organism>
<dbReference type="InterPro" id="IPR002314">
    <property type="entry name" value="aa-tRNA-synt_IIb"/>
</dbReference>